<reference evidence="2" key="2">
    <citation type="submission" date="2020-09" db="EMBL/GenBank/DDBJ databases">
        <authorList>
            <person name="Sun Q."/>
            <person name="Kim S."/>
        </authorList>
    </citation>
    <scope>NUCLEOTIDE SEQUENCE</scope>
    <source>
        <strain evidence="2">KCTC 32337</strain>
    </source>
</reference>
<accession>A0A8H9M6D9</accession>
<evidence type="ECO:0000313" key="2">
    <source>
        <dbReference type="EMBL" id="GGZ79927.1"/>
    </source>
</evidence>
<dbReference type="RefSeq" id="WP_191867176.1">
    <property type="nucleotide sequence ID" value="NZ_BMZC01000016.1"/>
</dbReference>
<feature type="transmembrane region" description="Helical" evidence="1">
    <location>
        <begin position="43"/>
        <end position="63"/>
    </location>
</feature>
<proteinExistence type="predicted"/>
<feature type="transmembrane region" description="Helical" evidence="1">
    <location>
        <begin position="84"/>
        <end position="103"/>
    </location>
</feature>
<keyword evidence="1" id="KW-0472">Membrane</keyword>
<dbReference type="EMBL" id="BMZC01000016">
    <property type="protein sequence ID" value="GGZ79927.1"/>
    <property type="molecule type" value="Genomic_DNA"/>
</dbReference>
<evidence type="ECO:0000256" key="1">
    <source>
        <dbReference type="SAM" id="Phobius"/>
    </source>
</evidence>
<sequence length="138" mass="15071">MDVLFQLLIAIIPIGLATGSHYFCLQRLKTWMDSTRLSPFTTLLGVVYGITISQLIAALWFAISFKASISFGLGVFEGKAAATFVDIFYFSLINLTTLGMAPVEPFGHLYLLAGLEAMTGFLLVSCSASLIFKTMNKQ</sequence>
<keyword evidence="1" id="KW-1133">Transmembrane helix</keyword>
<feature type="transmembrane region" description="Helical" evidence="1">
    <location>
        <begin position="109"/>
        <end position="132"/>
    </location>
</feature>
<reference evidence="2" key="1">
    <citation type="journal article" date="2014" name="Int. J. Syst. Evol. Microbiol.">
        <title>Complete genome sequence of Corynebacterium casei LMG S-19264T (=DSM 44701T), isolated from a smear-ripened cheese.</title>
        <authorList>
            <consortium name="US DOE Joint Genome Institute (JGI-PGF)"/>
            <person name="Walter F."/>
            <person name="Albersmeier A."/>
            <person name="Kalinowski J."/>
            <person name="Ruckert C."/>
        </authorList>
    </citation>
    <scope>NUCLEOTIDE SEQUENCE</scope>
    <source>
        <strain evidence="2">KCTC 32337</strain>
    </source>
</reference>
<keyword evidence="1" id="KW-0812">Transmembrane</keyword>
<dbReference type="SUPFAM" id="SSF81324">
    <property type="entry name" value="Voltage-gated potassium channels"/>
    <property type="match status" value="1"/>
</dbReference>
<evidence type="ECO:0000313" key="3">
    <source>
        <dbReference type="Proteomes" id="UP000622604"/>
    </source>
</evidence>
<name>A0A8H9M6D9_9ALTE</name>
<protein>
    <submittedName>
        <fullName evidence="2">Ion transporter</fullName>
    </submittedName>
</protein>
<gene>
    <name evidence="2" type="ORF">GCM10011274_42320</name>
</gene>
<dbReference type="Gene3D" id="1.10.287.70">
    <property type="match status" value="1"/>
</dbReference>
<dbReference type="AlphaFoldDB" id="A0A8H9M6D9"/>
<organism evidence="2 3">
    <name type="scientific">Paraglaciecola chathamensis</name>
    <dbReference type="NCBI Taxonomy" id="368405"/>
    <lineage>
        <taxon>Bacteria</taxon>
        <taxon>Pseudomonadati</taxon>
        <taxon>Pseudomonadota</taxon>
        <taxon>Gammaproteobacteria</taxon>
        <taxon>Alteromonadales</taxon>
        <taxon>Alteromonadaceae</taxon>
        <taxon>Paraglaciecola</taxon>
    </lineage>
</organism>
<comment type="caution">
    <text evidence="2">The sequence shown here is derived from an EMBL/GenBank/DDBJ whole genome shotgun (WGS) entry which is preliminary data.</text>
</comment>
<dbReference type="Proteomes" id="UP000622604">
    <property type="component" value="Unassembled WGS sequence"/>
</dbReference>